<dbReference type="Proteomes" id="UP000015105">
    <property type="component" value="Chromosome 7D"/>
</dbReference>
<keyword evidence="2" id="KW-1185">Reference proteome</keyword>
<proteinExistence type="predicted"/>
<sequence length="96" mass="11348">MFLPHRGPVDWQLIRRKAAQVVKDLVTRTPEFRHLLRLPPCPSHPCYTIPFGFGGCRRHKRKKNIGRMSASLLARRFLQKERYVYRVHRIDALVVS</sequence>
<protein>
    <submittedName>
        <fullName evidence="1">Uncharacterized protein</fullName>
    </submittedName>
</protein>
<reference evidence="2" key="2">
    <citation type="journal article" date="2017" name="Nat. Plants">
        <title>The Aegilops tauschii genome reveals multiple impacts of transposons.</title>
        <authorList>
            <person name="Zhao G."/>
            <person name="Zou C."/>
            <person name="Li K."/>
            <person name="Wang K."/>
            <person name="Li T."/>
            <person name="Gao L."/>
            <person name="Zhang X."/>
            <person name="Wang H."/>
            <person name="Yang Z."/>
            <person name="Liu X."/>
            <person name="Jiang W."/>
            <person name="Mao L."/>
            <person name="Kong X."/>
            <person name="Jiao Y."/>
            <person name="Jia J."/>
        </authorList>
    </citation>
    <scope>NUCLEOTIDE SEQUENCE [LARGE SCALE GENOMIC DNA]</scope>
    <source>
        <strain evidence="2">cv. AL8/78</strain>
    </source>
</reference>
<accession>A0A453SS13</accession>
<dbReference type="EnsemblPlants" id="AET7Gv21048700.2">
    <property type="protein sequence ID" value="AET7Gv21048700.2"/>
    <property type="gene ID" value="AET7Gv21048700"/>
</dbReference>
<reference evidence="1" key="3">
    <citation type="journal article" date="2017" name="Nature">
        <title>Genome sequence of the progenitor of the wheat D genome Aegilops tauschii.</title>
        <authorList>
            <person name="Luo M.C."/>
            <person name="Gu Y.Q."/>
            <person name="Puiu D."/>
            <person name="Wang H."/>
            <person name="Twardziok S.O."/>
            <person name="Deal K.R."/>
            <person name="Huo N."/>
            <person name="Zhu T."/>
            <person name="Wang L."/>
            <person name="Wang Y."/>
            <person name="McGuire P.E."/>
            <person name="Liu S."/>
            <person name="Long H."/>
            <person name="Ramasamy R.K."/>
            <person name="Rodriguez J.C."/>
            <person name="Van S.L."/>
            <person name="Yuan L."/>
            <person name="Wang Z."/>
            <person name="Xia Z."/>
            <person name="Xiao L."/>
            <person name="Anderson O.D."/>
            <person name="Ouyang S."/>
            <person name="Liang Y."/>
            <person name="Zimin A.V."/>
            <person name="Pertea G."/>
            <person name="Qi P."/>
            <person name="Bennetzen J.L."/>
            <person name="Dai X."/>
            <person name="Dawson M.W."/>
            <person name="Muller H.G."/>
            <person name="Kugler K."/>
            <person name="Rivarola-Duarte L."/>
            <person name="Spannagl M."/>
            <person name="Mayer K.F.X."/>
            <person name="Lu F.H."/>
            <person name="Bevan M.W."/>
            <person name="Leroy P."/>
            <person name="Li P."/>
            <person name="You F.M."/>
            <person name="Sun Q."/>
            <person name="Liu Z."/>
            <person name="Lyons E."/>
            <person name="Wicker T."/>
            <person name="Salzberg S.L."/>
            <person name="Devos K.M."/>
            <person name="Dvorak J."/>
        </authorList>
    </citation>
    <scope>NUCLEOTIDE SEQUENCE [LARGE SCALE GENOMIC DNA]</scope>
    <source>
        <strain evidence="1">cv. AL8/78</strain>
    </source>
</reference>
<dbReference type="AlphaFoldDB" id="A0A453SS13"/>
<evidence type="ECO:0000313" key="2">
    <source>
        <dbReference type="Proteomes" id="UP000015105"/>
    </source>
</evidence>
<dbReference type="PANTHER" id="PTHR36478">
    <property type="entry name" value="OS04G0614237 PROTEIN-RELATED"/>
    <property type="match status" value="1"/>
</dbReference>
<evidence type="ECO:0000313" key="1">
    <source>
        <dbReference type="EnsemblPlants" id="AET7Gv21048700.2"/>
    </source>
</evidence>
<dbReference type="PANTHER" id="PTHR36478:SF22">
    <property type="entry name" value="OS04G0616900 PROTEIN"/>
    <property type="match status" value="1"/>
</dbReference>
<dbReference type="Gramene" id="AET7Gv21048700.2">
    <property type="protein sequence ID" value="AET7Gv21048700.2"/>
    <property type="gene ID" value="AET7Gv21048700"/>
</dbReference>
<name>A0A453SS13_AEGTS</name>
<organism evidence="1 2">
    <name type="scientific">Aegilops tauschii subsp. strangulata</name>
    <name type="common">Goatgrass</name>
    <dbReference type="NCBI Taxonomy" id="200361"/>
    <lineage>
        <taxon>Eukaryota</taxon>
        <taxon>Viridiplantae</taxon>
        <taxon>Streptophyta</taxon>
        <taxon>Embryophyta</taxon>
        <taxon>Tracheophyta</taxon>
        <taxon>Spermatophyta</taxon>
        <taxon>Magnoliopsida</taxon>
        <taxon>Liliopsida</taxon>
        <taxon>Poales</taxon>
        <taxon>Poaceae</taxon>
        <taxon>BOP clade</taxon>
        <taxon>Pooideae</taxon>
        <taxon>Triticodae</taxon>
        <taxon>Triticeae</taxon>
        <taxon>Triticinae</taxon>
        <taxon>Aegilops</taxon>
    </lineage>
</organism>
<reference evidence="1" key="5">
    <citation type="journal article" date="2021" name="G3 (Bethesda)">
        <title>Aegilops tauschii genome assembly Aet v5.0 features greater sequence contiguity and improved annotation.</title>
        <authorList>
            <person name="Wang L."/>
            <person name="Zhu T."/>
            <person name="Rodriguez J.C."/>
            <person name="Deal K.R."/>
            <person name="Dubcovsky J."/>
            <person name="McGuire P.E."/>
            <person name="Lux T."/>
            <person name="Spannagl M."/>
            <person name="Mayer K.F.X."/>
            <person name="Baldrich P."/>
            <person name="Meyers B.C."/>
            <person name="Huo N."/>
            <person name="Gu Y.Q."/>
            <person name="Zhou H."/>
            <person name="Devos K.M."/>
            <person name="Bennetzen J.L."/>
            <person name="Unver T."/>
            <person name="Budak H."/>
            <person name="Gulick P.J."/>
            <person name="Galiba G."/>
            <person name="Kalapos B."/>
            <person name="Nelson D.R."/>
            <person name="Li P."/>
            <person name="You F.M."/>
            <person name="Luo M.C."/>
            <person name="Dvorak J."/>
        </authorList>
    </citation>
    <scope>NUCLEOTIDE SEQUENCE [LARGE SCALE GENOMIC DNA]</scope>
    <source>
        <strain evidence="1">cv. AL8/78</strain>
    </source>
</reference>
<reference evidence="2" key="1">
    <citation type="journal article" date="2014" name="Science">
        <title>Ancient hybridizations among the ancestral genomes of bread wheat.</title>
        <authorList>
            <consortium name="International Wheat Genome Sequencing Consortium,"/>
            <person name="Marcussen T."/>
            <person name="Sandve S.R."/>
            <person name="Heier L."/>
            <person name="Spannagl M."/>
            <person name="Pfeifer M."/>
            <person name="Jakobsen K.S."/>
            <person name="Wulff B.B."/>
            <person name="Steuernagel B."/>
            <person name="Mayer K.F."/>
            <person name="Olsen O.A."/>
        </authorList>
    </citation>
    <scope>NUCLEOTIDE SEQUENCE [LARGE SCALE GENOMIC DNA]</scope>
    <source>
        <strain evidence="2">cv. AL8/78</strain>
    </source>
</reference>
<reference evidence="1" key="4">
    <citation type="submission" date="2019-03" db="UniProtKB">
        <authorList>
            <consortium name="EnsemblPlants"/>
        </authorList>
    </citation>
    <scope>IDENTIFICATION</scope>
</reference>